<feature type="transmembrane region" description="Helical" evidence="9">
    <location>
        <begin position="265"/>
        <end position="285"/>
    </location>
</feature>
<evidence type="ECO:0000256" key="5">
    <source>
        <dbReference type="ARBA" id="ARBA00022741"/>
    </source>
</evidence>
<gene>
    <name evidence="11" type="ORF">OHV25_32870</name>
</gene>
<keyword evidence="9" id="KW-0472">Membrane</keyword>
<evidence type="ECO:0000256" key="1">
    <source>
        <dbReference type="ARBA" id="ARBA00000085"/>
    </source>
</evidence>
<dbReference type="GO" id="GO:0046983">
    <property type="term" value="F:protein dimerization activity"/>
    <property type="evidence" value="ECO:0007669"/>
    <property type="project" value="InterPro"/>
</dbReference>
<feature type="transmembrane region" description="Helical" evidence="9">
    <location>
        <begin position="35"/>
        <end position="54"/>
    </location>
</feature>
<keyword evidence="5" id="KW-0547">Nucleotide-binding</keyword>
<dbReference type="Gene3D" id="3.30.565.10">
    <property type="entry name" value="Histidine kinase-like ATPase, C-terminal domain"/>
    <property type="match status" value="1"/>
</dbReference>
<evidence type="ECO:0000256" key="4">
    <source>
        <dbReference type="ARBA" id="ARBA00022679"/>
    </source>
</evidence>
<dbReference type="GO" id="GO:0005524">
    <property type="term" value="F:ATP binding"/>
    <property type="evidence" value="ECO:0007669"/>
    <property type="project" value="UniProtKB-KW"/>
</dbReference>
<accession>A0AAU2H7J0</accession>
<keyword evidence="3" id="KW-0597">Phosphoprotein</keyword>
<dbReference type="GO" id="GO:0016020">
    <property type="term" value="C:membrane"/>
    <property type="evidence" value="ECO:0007669"/>
    <property type="project" value="InterPro"/>
</dbReference>
<dbReference type="InterPro" id="IPR050482">
    <property type="entry name" value="Sensor_HK_TwoCompSys"/>
</dbReference>
<protein>
    <recommendedName>
        <fullName evidence="2">histidine kinase</fullName>
        <ecNumber evidence="2">2.7.13.3</ecNumber>
    </recommendedName>
</protein>
<feature type="transmembrane region" description="Helical" evidence="9">
    <location>
        <begin position="135"/>
        <end position="156"/>
    </location>
</feature>
<feature type="transmembrane region" description="Helical" evidence="9">
    <location>
        <begin position="233"/>
        <end position="253"/>
    </location>
</feature>
<keyword evidence="9" id="KW-0812">Transmembrane</keyword>
<dbReference type="GO" id="GO:0000155">
    <property type="term" value="F:phosphorelay sensor kinase activity"/>
    <property type="evidence" value="ECO:0007669"/>
    <property type="project" value="InterPro"/>
</dbReference>
<sequence>MAEPEGRPMRVLAICGGLALLYGVPNGVRISTAQTLPWTMACILPCYVAGLSLSWHTPQHPVARRLLAAGSFAAIGMAVRFTLGRPPATGWHADAPRAWAFLGVARTFDVLAAITICRLVALLPDGRVRHGYERVVLRALWLLVPYPVLLMALPISDRTLPWLLVLPESWAPGLGAGLLLIRSLLDAREQRAGRAERADRVWVIALIALLVFGGRGSARLFRLWLAGKGLDYFIGSALGALPYITISAGLVFAAFRHRLPGMDFAIRRSLVYGVLWTIIGAWYLGMTTALGLTAGQYLPIGLAVLVAVTATMLFQPVHRQLNRLAARRVFGARPSNFELLVQCGTTLEHAYDLERLGPQLAVTLREGLDLRWVRVRLGPAGTARAPFGSGSAGAEADTGQSPWGEVRLRYGEEVLGSIEYGPKEEGRFTPEDQDLIETLARQAALAVHNALLTAELSTRVDEVQRQACELNASRTRIVQAQDTERRRIERQLHDGIQQELVALVAKLALARNQLCRNGDTVHTTLTELQDDACRVIDELREVAHGIHPPVLTDQGLAAAVMSKARRLPIPVVVEVDPSVSSARFAPEIEEAAFFLVSEALTNVLKHARADGVTIRIARADGSLFLDVSDDGVGLPTASRLGSGLTGMRDRIEAVGGRLSISGRPGGGTTLCAQLTERSRETAHA</sequence>
<dbReference type="AlphaFoldDB" id="A0AAU2H7J0"/>
<dbReference type="EMBL" id="CP108253">
    <property type="protein sequence ID" value="WTU44035.1"/>
    <property type="molecule type" value="Genomic_DNA"/>
</dbReference>
<reference evidence="11" key="1">
    <citation type="submission" date="2022-10" db="EMBL/GenBank/DDBJ databases">
        <title>The complete genomes of actinobacterial strains from the NBC collection.</title>
        <authorList>
            <person name="Joergensen T.S."/>
            <person name="Alvarez Arevalo M."/>
            <person name="Sterndorff E.B."/>
            <person name="Faurdal D."/>
            <person name="Vuksanovic O."/>
            <person name="Mourched A.-S."/>
            <person name="Charusanti P."/>
            <person name="Shaw S."/>
            <person name="Blin K."/>
            <person name="Weber T."/>
        </authorList>
    </citation>
    <scope>NUCLEOTIDE SEQUENCE</scope>
    <source>
        <strain evidence="11">NBC_00060</strain>
    </source>
</reference>
<keyword evidence="4" id="KW-0808">Transferase</keyword>
<name>A0AAU2H7J0_9ACTN</name>
<dbReference type="InterPro" id="IPR029016">
    <property type="entry name" value="GAF-like_dom_sf"/>
</dbReference>
<dbReference type="Gene3D" id="1.20.5.1930">
    <property type="match status" value="1"/>
</dbReference>
<comment type="catalytic activity">
    <reaction evidence="1">
        <text>ATP + protein L-histidine = ADP + protein N-phospho-L-histidine.</text>
        <dbReference type="EC" id="2.7.13.3"/>
    </reaction>
</comment>
<feature type="transmembrane region" description="Helical" evidence="9">
    <location>
        <begin position="297"/>
        <end position="314"/>
    </location>
</feature>
<keyword evidence="8" id="KW-0902">Two-component regulatory system</keyword>
<dbReference type="EC" id="2.7.13.3" evidence="2"/>
<dbReference type="SUPFAM" id="SSF55781">
    <property type="entry name" value="GAF domain-like"/>
    <property type="match status" value="1"/>
</dbReference>
<evidence type="ECO:0000256" key="6">
    <source>
        <dbReference type="ARBA" id="ARBA00022777"/>
    </source>
</evidence>
<dbReference type="CDD" id="cd16917">
    <property type="entry name" value="HATPase_UhpB-NarQ-NarX-like"/>
    <property type="match status" value="1"/>
</dbReference>
<dbReference type="InterPro" id="IPR003594">
    <property type="entry name" value="HATPase_dom"/>
</dbReference>
<evidence type="ECO:0000256" key="9">
    <source>
        <dbReference type="SAM" id="Phobius"/>
    </source>
</evidence>
<feature type="transmembrane region" description="Helical" evidence="9">
    <location>
        <begin position="162"/>
        <end position="181"/>
    </location>
</feature>
<keyword evidence="9" id="KW-1133">Transmembrane helix</keyword>
<feature type="domain" description="Histidine kinase/HSP90-like ATPase" evidence="10">
    <location>
        <begin position="587"/>
        <end position="678"/>
    </location>
</feature>
<dbReference type="PANTHER" id="PTHR24421:SF10">
    <property type="entry name" value="NITRATE_NITRITE SENSOR PROTEIN NARQ"/>
    <property type="match status" value="1"/>
</dbReference>
<dbReference type="SMART" id="SM00387">
    <property type="entry name" value="HATPase_c"/>
    <property type="match status" value="1"/>
</dbReference>
<dbReference type="Gene3D" id="3.30.450.40">
    <property type="match status" value="1"/>
</dbReference>
<feature type="transmembrane region" description="Helical" evidence="9">
    <location>
        <begin position="201"/>
        <end position="221"/>
    </location>
</feature>
<keyword evidence="6 11" id="KW-0418">Kinase</keyword>
<keyword evidence="7" id="KW-0067">ATP-binding</keyword>
<evidence type="ECO:0000256" key="2">
    <source>
        <dbReference type="ARBA" id="ARBA00012438"/>
    </source>
</evidence>
<dbReference type="Pfam" id="PF02518">
    <property type="entry name" value="HATPase_c"/>
    <property type="match status" value="1"/>
</dbReference>
<feature type="transmembrane region" description="Helical" evidence="9">
    <location>
        <begin position="98"/>
        <end position="123"/>
    </location>
</feature>
<proteinExistence type="predicted"/>
<evidence type="ECO:0000256" key="8">
    <source>
        <dbReference type="ARBA" id="ARBA00023012"/>
    </source>
</evidence>
<dbReference type="Pfam" id="PF07730">
    <property type="entry name" value="HisKA_3"/>
    <property type="match status" value="1"/>
</dbReference>
<feature type="transmembrane region" description="Helical" evidence="9">
    <location>
        <begin position="66"/>
        <end position="83"/>
    </location>
</feature>
<evidence type="ECO:0000256" key="3">
    <source>
        <dbReference type="ARBA" id="ARBA00022553"/>
    </source>
</evidence>
<dbReference type="SUPFAM" id="SSF55874">
    <property type="entry name" value="ATPase domain of HSP90 chaperone/DNA topoisomerase II/histidine kinase"/>
    <property type="match status" value="1"/>
</dbReference>
<evidence type="ECO:0000256" key="7">
    <source>
        <dbReference type="ARBA" id="ARBA00022840"/>
    </source>
</evidence>
<dbReference type="InterPro" id="IPR011712">
    <property type="entry name" value="Sig_transdc_His_kin_sub3_dim/P"/>
</dbReference>
<evidence type="ECO:0000259" key="10">
    <source>
        <dbReference type="SMART" id="SM00387"/>
    </source>
</evidence>
<evidence type="ECO:0000313" key="11">
    <source>
        <dbReference type="EMBL" id="WTU44035.1"/>
    </source>
</evidence>
<organism evidence="11">
    <name type="scientific">Streptomyces sp. NBC_00060</name>
    <dbReference type="NCBI Taxonomy" id="2975636"/>
    <lineage>
        <taxon>Bacteria</taxon>
        <taxon>Bacillati</taxon>
        <taxon>Actinomycetota</taxon>
        <taxon>Actinomycetes</taxon>
        <taxon>Kitasatosporales</taxon>
        <taxon>Streptomycetaceae</taxon>
        <taxon>Streptomyces</taxon>
    </lineage>
</organism>
<dbReference type="PANTHER" id="PTHR24421">
    <property type="entry name" value="NITRATE/NITRITE SENSOR PROTEIN NARX-RELATED"/>
    <property type="match status" value="1"/>
</dbReference>
<dbReference type="InterPro" id="IPR036890">
    <property type="entry name" value="HATPase_C_sf"/>
</dbReference>